<feature type="region of interest" description="Disordered" evidence="4">
    <location>
        <begin position="1"/>
        <end position="38"/>
    </location>
</feature>
<gene>
    <name evidence="5" type="ORF">BUALT_Bualt05G0129500</name>
</gene>
<evidence type="ECO:0000313" key="6">
    <source>
        <dbReference type="Proteomes" id="UP000826271"/>
    </source>
</evidence>
<name>A0AAV6XUI8_9LAMI</name>
<keyword evidence="6" id="KW-1185">Reference proteome</keyword>
<dbReference type="GO" id="GO:0005634">
    <property type="term" value="C:nucleus"/>
    <property type="evidence" value="ECO:0007669"/>
    <property type="project" value="UniProtKB-SubCell"/>
</dbReference>
<dbReference type="Proteomes" id="UP000826271">
    <property type="component" value="Unassembled WGS sequence"/>
</dbReference>
<feature type="region of interest" description="Disordered" evidence="4">
    <location>
        <begin position="62"/>
        <end position="114"/>
    </location>
</feature>
<dbReference type="InterPro" id="IPR031425">
    <property type="entry name" value="NPR1/NH1-interacting"/>
</dbReference>
<feature type="compositionally biased region" description="Basic and acidic residues" evidence="4">
    <location>
        <begin position="1"/>
        <end position="22"/>
    </location>
</feature>
<dbReference type="AlphaFoldDB" id="A0AAV6XUI8"/>
<keyword evidence="3" id="KW-0539">Nucleus</keyword>
<sequence length="114" mass="13085">MEVEKRKRQDDGETNGKRGKAGEEDDGENRGATAQEDDEVEEFFAILKRIKVAVNYFQNRNDRRELTATPWNPSFEREDFEGEVKKDPEISKENHNAGLDLNSDPVSDVSYTSF</sequence>
<proteinExistence type="inferred from homology"/>
<dbReference type="PANTHER" id="PTHR35735:SF8">
    <property type="entry name" value="PROTEIN NIM1-INTERACTING 2"/>
    <property type="match status" value="1"/>
</dbReference>
<evidence type="ECO:0000313" key="5">
    <source>
        <dbReference type="EMBL" id="KAG8382915.1"/>
    </source>
</evidence>
<comment type="subcellular location">
    <subcellularLocation>
        <location evidence="1">Nucleus</location>
    </subcellularLocation>
</comment>
<comment type="similarity">
    <text evidence="2">Belongs to the NPR1-interactor family.</text>
</comment>
<feature type="compositionally biased region" description="Basic and acidic residues" evidence="4">
    <location>
        <begin position="82"/>
        <end position="95"/>
    </location>
</feature>
<accession>A0AAV6XUI8</accession>
<evidence type="ECO:0000256" key="4">
    <source>
        <dbReference type="SAM" id="MobiDB-lite"/>
    </source>
</evidence>
<dbReference type="GO" id="GO:0010112">
    <property type="term" value="P:regulation of systemic acquired resistance"/>
    <property type="evidence" value="ECO:0007669"/>
    <property type="project" value="InterPro"/>
</dbReference>
<comment type="caution">
    <text evidence="5">The sequence shown here is derived from an EMBL/GenBank/DDBJ whole genome shotgun (WGS) entry which is preliminary data.</text>
</comment>
<dbReference type="InterPro" id="IPR034577">
    <property type="entry name" value="NIMIN-2"/>
</dbReference>
<dbReference type="Pfam" id="PF15699">
    <property type="entry name" value="NPR1_interact"/>
    <property type="match status" value="1"/>
</dbReference>
<reference evidence="5" key="1">
    <citation type="submission" date="2019-10" db="EMBL/GenBank/DDBJ databases">
        <authorList>
            <person name="Zhang R."/>
            <person name="Pan Y."/>
            <person name="Wang J."/>
            <person name="Ma R."/>
            <person name="Yu S."/>
        </authorList>
    </citation>
    <scope>NUCLEOTIDE SEQUENCE</scope>
    <source>
        <strain evidence="5">LA-IB0</strain>
        <tissue evidence="5">Leaf</tissue>
    </source>
</reference>
<evidence type="ECO:0000256" key="3">
    <source>
        <dbReference type="ARBA" id="ARBA00023242"/>
    </source>
</evidence>
<evidence type="ECO:0000256" key="1">
    <source>
        <dbReference type="ARBA" id="ARBA00004123"/>
    </source>
</evidence>
<evidence type="ECO:0000256" key="2">
    <source>
        <dbReference type="ARBA" id="ARBA00009937"/>
    </source>
</evidence>
<dbReference type="PANTHER" id="PTHR35735">
    <property type="entry name" value="PROTEIN NIM1-INTERACTING 2"/>
    <property type="match status" value="1"/>
</dbReference>
<protein>
    <submittedName>
        <fullName evidence="5">Uncharacterized protein</fullName>
    </submittedName>
</protein>
<organism evidence="5 6">
    <name type="scientific">Buddleja alternifolia</name>
    <dbReference type="NCBI Taxonomy" id="168488"/>
    <lineage>
        <taxon>Eukaryota</taxon>
        <taxon>Viridiplantae</taxon>
        <taxon>Streptophyta</taxon>
        <taxon>Embryophyta</taxon>
        <taxon>Tracheophyta</taxon>
        <taxon>Spermatophyta</taxon>
        <taxon>Magnoliopsida</taxon>
        <taxon>eudicotyledons</taxon>
        <taxon>Gunneridae</taxon>
        <taxon>Pentapetalae</taxon>
        <taxon>asterids</taxon>
        <taxon>lamiids</taxon>
        <taxon>Lamiales</taxon>
        <taxon>Scrophulariaceae</taxon>
        <taxon>Buddlejeae</taxon>
        <taxon>Buddleja</taxon>
    </lineage>
</organism>
<dbReference type="EMBL" id="WHWC01000005">
    <property type="protein sequence ID" value="KAG8382915.1"/>
    <property type="molecule type" value="Genomic_DNA"/>
</dbReference>